<dbReference type="RefSeq" id="WP_159742273.1">
    <property type="nucleotide sequence ID" value="NZ_BLIR01000001.1"/>
</dbReference>
<dbReference type="Pfam" id="PF01337">
    <property type="entry name" value="Barstar"/>
    <property type="match status" value="1"/>
</dbReference>
<feature type="domain" description="Barstar (barnase inhibitor)" evidence="2">
    <location>
        <begin position="39"/>
        <end position="118"/>
    </location>
</feature>
<keyword evidence="4" id="KW-1185">Reference proteome</keyword>
<gene>
    <name evidence="3" type="ORF">Stube_05240</name>
</gene>
<proteinExistence type="inferred from homology"/>
<evidence type="ECO:0000313" key="3">
    <source>
        <dbReference type="EMBL" id="GFE35851.1"/>
    </source>
</evidence>
<evidence type="ECO:0000313" key="4">
    <source>
        <dbReference type="Proteomes" id="UP000431826"/>
    </source>
</evidence>
<comment type="caution">
    <text evidence="3">The sequence shown here is derived from an EMBL/GenBank/DDBJ whole genome shotgun (WGS) entry which is preliminary data.</text>
</comment>
<protein>
    <recommendedName>
        <fullName evidence="2">Barstar (barnase inhibitor) domain-containing protein</fullName>
    </recommendedName>
</protein>
<dbReference type="GeneID" id="96281708"/>
<evidence type="ECO:0000259" key="2">
    <source>
        <dbReference type="Pfam" id="PF01337"/>
    </source>
</evidence>
<comment type="similarity">
    <text evidence="1">Belongs to the barstar family.</text>
</comment>
<dbReference type="EMBL" id="BLIR01000001">
    <property type="protein sequence ID" value="GFE35851.1"/>
    <property type="molecule type" value="Genomic_DNA"/>
</dbReference>
<name>A0A640UMJ5_9ACTN</name>
<organism evidence="3 4">
    <name type="scientific">Streptomyces tubercidicus</name>
    <dbReference type="NCBI Taxonomy" id="47759"/>
    <lineage>
        <taxon>Bacteria</taxon>
        <taxon>Bacillati</taxon>
        <taxon>Actinomycetota</taxon>
        <taxon>Actinomycetes</taxon>
        <taxon>Kitasatosporales</taxon>
        <taxon>Streptomycetaceae</taxon>
        <taxon>Streptomyces</taxon>
    </lineage>
</organism>
<sequence length="139" mass="14788">MNLEPGLTVIRPDGADEAIKAAAAEGRPLYQFATDDQAGSEALFCAVRSALPLDPPVVGSSSWDALSDSLWEGIHSKNHGRVAILWTDATTFADESPEDYRMAIAVLKGVAEALSDETATVGRPTDVCIYVGRSDNPVR</sequence>
<evidence type="ECO:0000256" key="1">
    <source>
        <dbReference type="ARBA" id="ARBA00006845"/>
    </source>
</evidence>
<accession>A0A640UMJ5</accession>
<dbReference type="Gene3D" id="3.30.370.10">
    <property type="entry name" value="Barstar-like"/>
    <property type="match status" value="1"/>
</dbReference>
<dbReference type="InterPro" id="IPR035905">
    <property type="entry name" value="Barstar-like_sf"/>
</dbReference>
<dbReference type="Proteomes" id="UP000431826">
    <property type="component" value="Unassembled WGS sequence"/>
</dbReference>
<dbReference type="InterPro" id="IPR000468">
    <property type="entry name" value="Barstar"/>
</dbReference>
<dbReference type="OrthoDB" id="7065772at2"/>
<dbReference type="AlphaFoldDB" id="A0A640UMJ5"/>
<reference evidence="3 4" key="1">
    <citation type="submission" date="2019-12" db="EMBL/GenBank/DDBJ databases">
        <title>Whole genome shotgun sequence of Streptomyces tubercidicus NBRC 13090.</title>
        <authorList>
            <person name="Ichikawa N."/>
            <person name="Kimura A."/>
            <person name="Kitahashi Y."/>
            <person name="Komaki H."/>
            <person name="Tamura T."/>
        </authorList>
    </citation>
    <scope>NUCLEOTIDE SEQUENCE [LARGE SCALE GENOMIC DNA]</scope>
    <source>
        <strain evidence="3 4">NBRC 13090</strain>
    </source>
</reference>
<dbReference type="SUPFAM" id="SSF52038">
    <property type="entry name" value="Barstar-related"/>
    <property type="match status" value="1"/>
</dbReference>